<protein>
    <submittedName>
        <fullName evidence="4">Ig-like domain-containing protein</fullName>
    </submittedName>
</protein>
<dbReference type="SMART" id="SM00408">
    <property type="entry name" value="IGc2"/>
    <property type="match status" value="1"/>
</dbReference>
<evidence type="ECO:0000259" key="2">
    <source>
        <dbReference type="PROSITE" id="PS50835"/>
    </source>
</evidence>
<dbReference type="InterPro" id="IPR036179">
    <property type="entry name" value="Ig-like_dom_sf"/>
</dbReference>
<dbReference type="InterPro" id="IPR007110">
    <property type="entry name" value="Ig-like_dom"/>
</dbReference>
<dbReference type="SUPFAM" id="SSF48726">
    <property type="entry name" value="Immunoglobulin"/>
    <property type="match status" value="1"/>
</dbReference>
<dbReference type="Gene3D" id="2.60.40.10">
    <property type="entry name" value="Immunoglobulins"/>
    <property type="match status" value="1"/>
</dbReference>
<reference evidence="4" key="1">
    <citation type="submission" date="2022-11" db="UniProtKB">
        <authorList>
            <consortium name="WormBaseParasite"/>
        </authorList>
    </citation>
    <scope>IDENTIFICATION</scope>
</reference>
<proteinExistence type="predicted"/>
<dbReference type="InterPro" id="IPR003598">
    <property type="entry name" value="Ig_sub2"/>
</dbReference>
<dbReference type="InterPro" id="IPR013098">
    <property type="entry name" value="Ig_I-set"/>
</dbReference>
<dbReference type="Pfam" id="PF07679">
    <property type="entry name" value="I-set"/>
    <property type="match status" value="1"/>
</dbReference>
<accession>A0A915IVX7</accession>
<evidence type="ECO:0000256" key="1">
    <source>
        <dbReference type="SAM" id="SignalP"/>
    </source>
</evidence>
<dbReference type="PROSITE" id="PS50835">
    <property type="entry name" value="IG_LIKE"/>
    <property type="match status" value="1"/>
</dbReference>
<evidence type="ECO:0000313" key="3">
    <source>
        <dbReference type="Proteomes" id="UP000887565"/>
    </source>
</evidence>
<feature type="signal peptide" evidence="1">
    <location>
        <begin position="1"/>
        <end position="21"/>
    </location>
</feature>
<dbReference type="WBParaSite" id="nRc.2.0.1.t17946-RA">
    <property type="protein sequence ID" value="nRc.2.0.1.t17946-RA"/>
    <property type="gene ID" value="nRc.2.0.1.g17946"/>
</dbReference>
<feature type="chain" id="PRO_5037457373" evidence="1">
    <location>
        <begin position="22"/>
        <end position="156"/>
    </location>
</feature>
<dbReference type="InterPro" id="IPR013783">
    <property type="entry name" value="Ig-like_fold"/>
</dbReference>
<dbReference type="OMA" id="IGDKGEY"/>
<name>A0A915IVX7_ROMCU</name>
<feature type="domain" description="Ig-like" evidence="2">
    <location>
        <begin position="39"/>
        <end position="153"/>
    </location>
</feature>
<keyword evidence="1" id="KW-0732">Signal</keyword>
<sequence>MFTRFVWILIGLFVFSAISDAKQARSMNIRRKSYGPTMPHFLNVIDYSWLPEDYDERGAKITKASHFAQSYKLGYKILLVCEAESRMTPTLKWYKDGLEMRPSMNTHFYEEKVNVTKVKAKVEIDPATIGDSGIYACLAGNQYSAMIKHFKVDYYF</sequence>
<organism evidence="3 4">
    <name type="scientific">Romanomermis culicivorax</name>
    <name type="common">Nematode worm</name>
    <dbReference type="NCBI Taxonomy" id="13658"/>
    <lineage>
        <taxon>Eukaryota</taxon>
        <taxon>Metazoa</taxon>
        <taxon>Ecdysozoa</taxon>
        <taxon>Nematoda</taxon>
        <taxon>Enoplea</taxon>
        <taxon>Dorylaimia</taxon>
        <taxon>Mermithida</taxon>
        <taxon>Mermithoidea</taxon>
        <taxon>Mermithidae</taxon>
        <taxon>Romanomermis</taxon>
    </lineage>
</organism>
<keyword evidence="3" id="KW-1185">Reference proteome</keyword>
<evidence type="ECO:0000313" key="4">
    <source>
        <dbReference type="WBParaSite" id="nRc.2.0.1.t17946-RA"/>
    </source>
</evidence>
<dbReference type="Proteomes" id="UP000887565">
    <property type="component" value="Unplaced"/>
</dbReference>
<dbReference type="AlphaFoldDB" id="A0A915IVX7"/>